<dbReference type="SMART" id="SM00439">
    <property type="entry name" value="BAH"/>
    <property type="match status" value="1"/>
</dbReference>
<dbReference type="Proteomes" id="UP001140206">
    <property type="component" value="Chromosome 3"/>
</dbReference>
<feature type="compositionally biased region" description="Acidic residues" evidence="1">
    <location>
        <begin position="96"/>
        <end position="126"/>
    </location>
</feature>
<dbReference type="Gene3D" id="2.30.30.490">
    <property type="match status" value="1"/>
</dbReference>
<dbReference type="Gene3D" id="1.10.472.30">
    <property type="entry name" value="Transcription elongation factor S-II, central domain"/>
    <property type="match status" value="1"/>
</dbReference>
<evidence type="ECO:0000259" key="3">
    <source>
        <dbReference type="PROSITE" id="PS51321"/>
    </source>
</evidence>
<dbReference type="Pfam" id="PF07500">
    <property type="entry name" value="TFIIS_M"/>
    <property type="match status" value="1"/>
</dbReference>
<protein>
    <submittedName>
        <fullName evidence="4">Uncharacterized protein</fullName>
    </submittedName>
</protein>
<feature type="compositionally biased region" description="Basic and acidic residues" evidence="1">
    <location>
        <begin position="342"/>
        <end position="359"/>
    </location>
</feature>
<feature type="compositionally biased region" description="Basic and acidic residues" evidence="1">
    <location>
        <begin position="127"/>
        <end position="136"/>
    </location>
</feature>
<dbReference type="AlphaFoldDB" id="A0AAV8EU48"/>
<feature type="compositionally biased region" description="Basic and acidic residues" evidence="1">
    <location>
        <begin position="75"/>
        <end position="85"/>
    </location>
</feature>
<feature type="domain" description="TFIIS central" evidence="3">
    <location>
        <begin position="386"/>
        <end position="504"/>
    </location>
</feature>
<dbReference type="InterPro" id="IPR003618">
    <property type="entry name" value="TFIIS_cen_dom"/>
</dbReference>
<feature type="region of interest" description="Disordered" evidence="1">
    <location>
        <begin position="306"/>
        <end position="365"/>
    </location>
</feature>
<dbReference type="GO" id="GO:0003682">
    <property type="term" value="F:chromatin binding"/>
    <property type="evidence" value="ECO:0007669"/>
    <property type="project" value="InterPro"/>
</dbReference>
<organism evidence="4 5">
    <name type="scientific">Rhynchospora pubera</name>
    <dbReference type="NCBI Taxonomy" id="906938"/>
    <lineage>
        <taxon>Eukaryota</taxon>
        <taxon>Viridiplantae</taxon>
        <taxon>Streptophyta</taxon>
        <taxon>Embryophyta</taxon>
        <taxon>Tracheophyta</taxon>
        <taxon>Spermatophyta</taxon>
        <taxon>Magnoliopsida</taxon>
        <taxon>Liliopsida</taxon>
        <taxon>Poales</taxon>
        <taxon>Cyperaceae</taxon>
        <taxon>Cyperoideae</taxon>
        <taxon>Rhynchosporeae</taxon>
        <taxon>Rhynchospora</taxon>
    </lineage>
</organism>
<dbReference type="PANTHER" id="PTHR46871:SF1">
    <property type="entry name" value="BROMO-ADJACENT HOMOLOGY (BAH) DOMAIN-CONTAINING PROTEIN"/>
    <property type="match status" value="1"/>
</dbReference>
<gene>
    <name evidence="4" type="ORF">LUZ62_065864</name>
</gene>
<accession>A0AAV8EU48</accession>
<dbReference type="SMART" id="SM00510">
    <property type="entry name" value="TFS2M"/>
    <property type="match status" value="1"/>
</dbReference>
<dbReference type="InterPro" id="IPR036575">
    <property type="entry name" value="TFIIS_cen_dom_sf"/>
</dbReference>
<evidence type="ECO:0000256" key="1">
    <source>
        <dbReference type="SAM" id="MobiDB-lite"/>
    </source>
</evidence>
<evidence type="ECO:0000313" key="4">
    <source>
        <dbReference type="EMBL" id="KAJ4781607.1"/>
    </source>
</evidence>
<dbReference type="Pfam" id="PF01426">
    <property type="entry name" value="BAH"/>
    <property type="match status" value="1"/>
</dbReference>
<proteinExistence type="predicted"/>
<comment type="caution">
    <text evidence="4">The sequence shown here is derived from an EMBL/GenBank/DDBJ whole genome shotgun (WGS) entry which is preliminary data.</text>
</comment>
<dbReference type="SUPFAM" id="SSF46942">
    <property type="entry name" value="Elongation factor TFIIS domain 2"/>
    <property type="match status" value="1"/>
</dbReference>
<evidence type="ECO:0000313" key="5">
    <source>
        <dbReference type="Proteomes" id="UP001140206"/>
    </source>
</evidence>
<feature type="domain" description="BAH" evidence="2">
    <location>
        <begin position="163"/>
        <end position="282"/>
    </location>
</feature>
<dbReference type="InterPro" id="IPR001025">
    <property type="entry name" value="BAH_dom"/>
</dbReference>
<dbReference type="EMBL" id="JAMFTS010000003">
    <property type="protein sequence ID" value="KAJ4781607.1"/>
    <property type="molecule type" value="Genomic_DNA"/>
</dbReference>
<feature type="region of interest" description="Disordered" evidence="1">
    <location>
        <begin position="41"/>
        <end position="136"/>
    </location>
</feature>
<evidence type="ECO:0000259" key="2">
    <source>
        <dbReference type="PROSITE" id="PS51038"/>
    </source>
</evidence>
<dbReference type="GO" id="GO:0006351">
    <property type="term" value="P:DNA-templated transcription"/>
    <property type="evidence" value="ECO:0007669"/>
    <property type="project" value="InterPro"/>
</dbReference>
<dbReference type="PROSITE" id="PS51038">
    <property type="entry name" value="BAH"/>
    <property type="match status" value="1"/>
</dbReference>
<dbReference type="InterPro" id="IPR043151">
    <property type="entry name" value="BAH_sf"/>
</dbReference>
<dbReference type="PROSITE" id="PS51321">
    <property type="entry name" value="TFIIS_CENTRAL"/>
    <property type="match status" value="1"/>
</dbReference>
<sequence>MVPHSRGVSDNWSKPTSANLSFTVHTLHFEVFGLEGTLECEGGREREMRKRRFAQVATSDDEEEEEEPKISKASASREKRRERSNGRAKKRKGAEDESDEDEKGEGEEEEEESEEESSEGEEEQEPERENVQEDAKVIGDVIKVTGKGKRKKNHYASFEFDGNVFELEDPVLLTPEGKGQKPYVAIIKDITVDVDGNVMVNGQWFYRPEEAEKKGGGKWEGRDTRELFYSWHRDEVPAESVMHRCVVHFIPPSKQLPPRSLHPGFVVQKIYDTDNRKLFKLTDRDYEDHFQQELQHLMKMTRERIGDLPDIPDSNNNNNNNDDGGVLKRNTSLRRRLSVDVPKSELEKGDKFDKGDKGAETPGSASDTFKCRAVLMKFEALTGNDTRDKWLDKLVLLLTSRDATGEKERYTAEVVVPSIMELEKRAYESFGTDFLKYNQKMRQLDFNLKNNQILAKRLLSKELDPQIVVTMTPNELKAGWTDDEKSGKESDEPKQLQMTDARCTRCQEKKVGVSEIIHTGGHGDRYRLECIPCGHTWFAPRDAITTLTIDVPNVTGNVGAAPWATAKFEEVEKQLTSPHEASDKPTANDPFQKSTAPHMPVIDK</sequence>
<reference evidence="4" key="1">
    <citation type="submission" date="2022-08" db="EMBL/GenBank/DDBJ databases">
        <authorList>
            <person name="Marques A."/>
        </authorList>
    </citation>
    <scope>NUCLEOTIDE SEQUENCE</scope>
    <source>
        <strain evidence="4">RhyPub2mFocal</strain>
        <tissue evidence="4">Leaves</tissue>
    </source>
</reference>
<dbReference type="PANTHER" id="PTHR46871">
    <property type="entry name" value="BROMO-ADJACENT HOMOLOGY (BAH) DOMAIN-CONTAINING PROTEIN"/>
    <property type="match status" value="1"/>
</dbReference>
<name>A0AAV8EU48_9POAL</name>
<keyword evidence="5" id="KW-1185">Reference proteome</keyword>
<feature type="region of interest" description="Disordered" evidence="1">
    <location>
        <begin position="570"/>
        <end position="604"/>
    </location>
</feature>